<dbReference type="PANTHER" id="PTHR11972:SF69">
    <property type="entry name" value="FERRIC REDUCTION OXIDASE 6-RELATED"/>
    <property type="match status" value="1"/>
</dbReference>
<evidence type="ECO:0000256" key="2">
    <source>
        <dbReference type="SAM" id="Phobius"/>
    </source>
</evidence>
<protein>
    <recommendedName>
        <fullName evidence="3">FAD-binding FR-type domain-containing protein</fullName>
    </recommendedName>
</protein>
<feature type="transmembrane region" description="Helical" evidence="2">
    <location>
        <begin position="176"/>
        <end position="195"/>
    </location>
</feature>
<dbReference type="SUPFAM" id="SSF52343">
    <property type="entry name" value="Ferredoxin reductase-like, C-terminal NADP-linked domain"/>
    <property type="match status" value="1"/>
</dbReference>
<dbReference type="PROSITE" id="PS51384">
    <property type="entry name" value="FAD_FR"/>
    <property type="match status" value="1"/>
</dbReference>
<dbReference type="Pfam" id="PF08022">
    <property type="entry name" value="FAD_binding_8"/>
    <property type="match status" value="1"/>
</dbReference>
<keyword evidence="1" id="KW-0560">Oxidoreductase</keyword>
<feature type="transmembrane region" description="Helical" evidence="2">
    <location>
        <begin position="86"/>
        <end position="105"/>
    </location>
</feature>
<feature type="transmembrane region" description="Helical" evidence="2">
    <location>
        <begin position="534"/>
        <end position="555"/>
    </location>
</feature>
<feature type="transmembrane region" description="Helical" evidence="2">
    <location>
        <begin position="616"/>
        <end position="643"/>
    </location>
</feature>
<dbReference type="Pfam" id="PF08030">
    <property type="entry name" value="NAD_binding_6"/>
    <property type="match status" value="1"/>
</dbReference>
<reference evidence="4" key="1">
    <citation type="journal article" date="2022" name="Plant J.">
        <title>Strategies of tolerance reflected in two North American maple genomes.</title>
        <authorList>
            <person name="McEvoy S.L."/>
            <person name="Sezen U.U."/>
            <person name="Trouern-Trend A."/>
            <person name="McMahon S.M."/>
            <person name="Schaberg P.G."/>
            <person name="Yang J."/>
            <person name="Wegrzyn J.L."/>
            <person name="Swenson N.G."/>
        </authorList>
    </citation>
    <scope>NUCLEOTIDE SEQUENCE</scope>
    <source>
        <strain evidence="4">NS2018</strain>
    </source>
</reference>
<feature type="transmembrane region" description="Helical" evidence="2">
    <location>
        <begin position="397"/>
        <end position="419"/>
    </location>
</feature>
<accession>A0AA39SCT5</accession>
<feature type="transmembrane region" description="Helical" evidence="2">
    <location>
        <begin position="562"/>
        <end position="580"/>
    </location>
</feature>
<dbReference type="InterPro" id="IPR050369">
    <property type="entry name" value="RBOH/FRE"/>
</dbReference>
<evidence type="ECO:0000313" key="5">
    <source>
        <dbReference type="Proteomes" id="UP001168877"/>
    </source>
</evidence>
<dbReference type="InterPro" id="IPR017927">
    <property type="entry name" value="FAD-bd_FR_type"/>
</dbReference>
<evidence type="ECO:0000256" key="1">
    <source>
        <dbReference type="ARBA" id="ARBA00023002"/>
    </source>
</evidence>
<dbReference type="Proteomes" id="UP001168877">
    <property type="component" value="Unassembled WGS sequence"/>
</dbReference>
<keyword evidence="2" id="KW-1133">Transmembrane helix</keyword>
<name>A0AA39SCT5_ACESA</name>
<dbReference type="Gene3D" id="3.40.50.80">
    <property type="entry name" value="Nucleotide-binding domain of ferredoxin-NADP reductase (FNR) module"/>
    <property type="match status" value="2"/>
</dbReference>
<dbReference type="InterPro" id="IPR013112">
    <property type="entry name" value="FAD-bd_8"/>
</dbReference>
<evidence type="ECO:0000313" key="4">
    <source>
        <dbReference type="EMBL" id="KAK0588557.1"/>
    </source>
</evidence>
<dbReference type="EMBL" id="JAUESC010000381">
    <property type="protein sequence ID" value="KAK0588557.1"/>
    <property type="molecule type" value="Genomic_DNA"/>
</dbReference>
<dbReference type="CDD" id="cd06186">
    <property type="entry name" value="NOX_Duox_like_FAD_NADP"/>
    <property type="match status" value="1"/>
</dbReference>
<sequence>MDHEQHSSSDHRDPLISIDIGDVHDHTTALLLSCLKWLLWTIMWLLFITWLAFIFCFPLSIVNVTIADFTTLTTPTFLGIEGPMFLIYSGPVLIIAFLSVPYLLISQKQKLQENKKISSPKCSSYSLSTFPLVVDGPLGVVSAAECVGILLFVSYFLWSVGVYAVEAVLVDVKSDILFVSIYMYLRYNALSFIFLRVREVSRLQWHPFSVSSSSLDGDQTHLSVIIKALGGWTTKINEISSSICRAHQCLEEHQLPRITAFVEGPYGHEVSHHLMYKKLVLIAGGVGIAPFLAVLSDIFHLVRSGKPCLLQDILLVWAVKKSNELSLLSTIDIKLLVPPNLDILVYITQESEPPLMEEEGTVVDDKALINSFDRSPPVSNPSKVSGLVGSGDIMWCGIYLVSTTIGLIMLLCLLNVYYINPNDIPSGWHQGLLFVACMVASVIFFGGFVVALWQRWDVTQSSKQSNDDLLVTTTHDQEGLCRDLAASTKVQYGSRPDFKEIFESISESWGNVDVGVIVCGPPTLESTVAGRCRGLLAATGLIASLLPVPTLVPLFCVCCCRCFWFTLLSLVAAAAVPLLLQIPAAVWLGCCCVVDWSSGCRVSVAVSTGVGYCCYCWVTLLFTFAVHACCLVLAAITLLVLLLDWFDVCCCS</sequence>
<evidence type="ECO:0000259" key="3">
    <source>
        <dbReference type="PROSITE" id="PS51384"/>
    </source>
</evidence>
<feature type="transmembrane region" description="Helical" evidence="2">
    <location>
        <begin position="431"/>
        <end position="453"/>
    </location>
</feature>
<feature type="transmembrane region" description="Helical" evidence="2">
    <location>
        <begin position="279"/>
        <end position="302"/>
    </location>
</feature>
<dbReference type="GO" id="GO:0000293">
    <property type="term" value="F:ferric-chelate reductase activity"/>
    <property type="evidence" value="ECO:0007669"/>
    <property type="project" value="TreeGrafter"/>
</dbReference>
<dbReference type="GO" id="GO:0005886">
    <property type="term" value="C:plasma membrane"/>
    <property type="evidence" value="ECO:0007669"/>
    <property type="project" value="TreeGrafter"/>
</dbReference>
<reference evidence="4" key="2">
    <citation type="submission" date="2023-06" db="EMBL/GenBank/DDBJ databases">
        <authorList>
            <person name="Swenson N.G."/>
            <person name="Wegrzyn J.L."/>
            <person name="Mcevoy S.L."/>
        </authorList>
    </citation>
    <scope>NUCLEOTIDE SEQUENCE</scope>
    <source>
        <strain evidence="4">NS2018</strain>
        <tissue evidence="4">Leaf</tissue>
    </source>
</reference>
<dbReference type="InterPro" id="IPR013121">
    <property type="entry name" value="Fe_red_NAD-bd_6"/>
</dbReference>
<keyword evidence="5" id="KW-1185">Reference proteome</keyword>
<dbReference type="InterPro" id="IPR039261">
    <property type="entry name" value="FNR_nucleotide-bd"/>
</dbReference>
<feature type="transmembrane region" description="Helical" evidence="2">
    <location>
        <begin position="125"/>
        <end position="156"/>
    </location>
</feature>
<dbReference type="AlphaFoldDB" id="A0AA39SCT5"/>
<keyword evidence="2" id="KW-0472">Membrane</keyword>
<organism evidence="4 5">
    <name type="scientific">Acer saccharum</name>
    <name type="common">Sugar maple</name>
    <dbReference type="NCBI Taxonomy" id="4024"/>
    <lineage>
        <taxon>Eukaryota</taxon>
        <taxon>Viridiplantae</taxon>
        <taxon>Streptophyta</taxon>
        <taxon>Embryophyta</taxon>
        <taxon>Tracheophyta</taxon>
        <taxon>Spermatophyta</taxon>
        <taxon>Magnoliopsida</taxon>
        <taxon>eudicotyledons</taxon>
        <taxon>Gunneridae</taxon>
        <taxon>Pentapetalae</taxon>
        <taxon>rosids</taxon>
        <taxon>malvids</taxon>
        <taxon>Sapindales</taxon>
        <taxon>Sapindaceae</taxon>
        <taxon>Hippocastanoideae</taxon>
        <taxon>Acereae</taxon>
        <taxon>Acer</taxon>
    </lineage>
</organism>
<dbReference type="PANTHER" id="PTHR11972">
    <property type="entry name" value="NADPH OXIDASE"/>
    <property type="match status" value="1"/>
</dbReference>
<feature type="transmembrane region" description="Helical" evidence="2">
    <location>
        <begin position="37"/>
        <end position="66"/>
    </location>
</feature>
<gene>
    <name evidence="4" type="ORF">LWI29_002552</name>
</gene>
<feature type="domain" description="FAD-binding FR-type" evidence="3">
    <location>
        <begin position="104"/>
        <end position="272"/>
    </location>
</feature>
<comment type="caution">
    <text evidence="4">The sequence shown here is derived from an EMBL/GenBank/DDBJ whole genome shotgun (WGS) entry which is preliminary data.</text>
</comment>
<proteinExistence type="predicted"/>
<keyword evidence="2" id="KW-0812">Transmembrane</keyword>